<evidence type="ECO:0008006" key="9">
    <source>
        <dbReference type="Google" id="ProtNLM"/>
    </source>
</evidence>
<feature type="chain" id="PRO_5012078413" description="Cation-dependent mannose-6-phosphate receptor" evidence="7">
    <location>
        <begin position="20"/>
        <end position="246"/>
    </location>
</feature>
<dbReference type="GO" id="GO:0000139">
    <property type="term" value="C:Golgi membrane"/>
    <property type="evidence" value="ECO:0007669"/>
    <property type="project" value="UniProtKB-SubCell"/>
</dbReference>
<accession>A0A1X7V112</accession>
<dbReference type="GO" id="GO:0005802">
    <property type="term" value="C:trans-Golgi network"/>
    <property type="evidence" value="ECO:0007669"/>
    <property type="project" value="TreeGrafter"/>
</dbReference>
<dbReference type="InParanoid" id="A0A1X7V112"/>
<feature type="signal peptide" evidence="7">
    <location>
        <begin position="1"/>
        <end position="19"/>
    </location>
</feature>
<keyword evidence="4 6" id="KW-1133">Transmembrane helix</keyword>
<evidence type="ECO:0000256" key="4">
    <source>
        <dbReference type="ARBA" id="ARBA00022989"/>
    </source>
</evidence>
<dbReference type="PANTHER" id="PTHR15071:SF0">
    <property type="entry name" value="MANNOSE 6-PHOSPHATE RECEPTOR-LIKE PROTEIN 1"/>
    <property type="match status" value="1"/>
</dbReference>
<dbReference type="AlphaFoldDB" id="A0A1X7V112"/>
<keyword evidence="5 6" id="KW-0472">Membrane</keyword>
<sequence>MSIVLPLVFVCASVVGVSAICDKDQDDGCRVTCDGTVLDISNLLSYPYKITVDDNNVGEYFTYSPCNGFDCGSIDGSLICLNRDDSHKDSCGTFASSWVITKTNPLTFSILYACQLGQDCTSSFFTFTQTDDEETKVVYKSQEDGAYQFQVTGKCVGQINCVNEPSDGHKKKSVIGPAGLVLMILFFAALLIYFIAGALVMKYHKGATGKELIPNYLFWSELPFLVKDGCLFVISPCRKRKGYEAI</sequence>
<reference evidence="8" key="1">
    <citation type="submission" date="2017-05" db="UniProtKB">
        <authorList>
            <consortium name="EnsemblMetazoa"/>
        </authorList>
    </citation>
    <scope>IDENTIFICATION</scope>
</reference>
<keyword evidence="3 7" id="KW-0732">Signal</keyword>
<dbReference type="PANTHER" id="PTHR15071">
    <property type="entry name" value="MANNOSE-6-PHOSPHATE RECEPTOR FAMILY MEMBER"/>
    <property type="match status" value="1"/>
</dbReference>
<dbReference type="Pfam" id="PF09451">
    <property type="entry name" value="ATG27"/>
    <property type="match status" value="1"/>
</dbReference>
<evidence type="ECO:0000256" key="3">
    <source>
        <dbReference type="ARBA" id="ARBA00022729"/>
    </source>
</evidence>
<comment type="subcellular location">
    <subcellularLocation>
        <location evidence="1">Membrane</location>
        <topology evidence="1">Single-pass membrane protein</topology>
    </subcellularLocation>
</comment>
<evidence type="ECO:0000313" key="8">
    <source>
        <dbReference type="EnsemblMetazoa" id="Aqu2.1.33631_001"/>
    </source>
</evidence>
<feature type="transmembrane region" description="Helical" evidence="6">
    <location>
        <begin position="180"/>
        <end position="201"/>
    </location>
</feature>
<evidence type="ECO:0000256" key="2">
    <source>
        <dbReference type="ARBA" id="ARBA00022692"/>
    </source>
</evidence>
<evidence type="ECO:0000256" key="5">
    <source>
        <dbReference type="ARBA" id="ARBA00023136"/>
    </source>
</evidence>
<protein>
    <recommendedName>
        <fullName evidence="9">Cation-dependent mannose-6-phosphate receptor</fullName>
    </recommendedName>
</protein>
<dbReference type="EnsemblMetazoa" id="Aqu2.1.33631_001">
    <property type="protein sequence ID" value="Aqu2.1.33631_001"/>
    <property type="gene ID" value="Aqu2.1.33631"/>
</dbReference>
<evidence type="ECO:0000256" key="1">
    <source>
        <dbReference type="ARBA" id="ARBA00004167"/>
    </source>
</evidence>
<keyword evidence="2 6" id="KW-0812">Transmembrane</keyword>
<dbReference type="OrthoDB" id="29460at2759"/>
<dbReference type="InterPro" id="IPR018939">
    <property type="entry name" value="Autophagy-rel_prot_27"/>
</dbReference>
<organism evidence="8">
    <name type="scientific">Amphimedon queenslandica</name>
    <name type="common">Sponge</name>
    <dbReference type="NCBI Taxonomy" id="400682"/>
    <lineage>
        <taxon>Eukaryota</taxon>
        <taxon>Metazoa</taxon>
        <taxon>Porifera</taxon>
        <taxon>Demospongiae</taxon>
        <taxon>Heteroscleromorpha</taxon>
        <taxon>Haplosclerida</taxon>
        <taxon>Niphatidae</taxon>
        <taxon>Amphimedon</taxon>
    </lineage>
</organism>
<evidence type="ECO:0000256" key="7">
    <source>
        <dbReference type="SAM" id="SignalP"/>
    </source>
</evidence>
<name>A0A1X7V112_AMPQE</name>
<evidence type="ECO:0000256" key="6">
    <source>
        <dbReference type="SAM" id="Phobius"/>
    </source>
</evidence>
<proteinExistence type="predicted"/>